<dbReference type="Pfam" id="PF00930">
    <property type="entry name" value="DPPIV_N"/>
    <property type="match status" value="1"/>
</dbReference>
<dbReference type="EMBL" id="JASCXX010000010">
    <property type="protein sequence ID" value="MDI6449444.1"/>
    <property type="molecule type" value="Genomic_DNA"/>
</dbReference>
<evidence type="ECO:0000256" key="3">
    <source>
        <dbReference type="SAM" id="SignalP"/>
    </source>
</evidence>
<organism evidence="7 8">
    <name type="scientific">Anaerobaca lacustris</name>
    <dbReference type="NCBI Taxonomy" id="3044600"/>
    <lineage>
        <taxon>Bacteria</taxon>
        <taxon>Pseudomonadati</taxon>
        <taxon>Planctomycetota</taxon>
        <taxon>Phycisphaerae</taxon>
        <taxon>Sedimentisphaerales</taxon>
        <taxon>Anaerobacaceae</taxon>
        <taxon>Anaerobaca</taxon>
    </lineage>
</organism>
<protein>
    <submittedName>
        <fullName evidence="7">DPP IV N-terminal domain-containing protein</fullName>
    </submittedName>
</protein>
<dbReference type="Pfam" id="PF00326">
    <property type="entry name" value="Peptidase_S9"/>
    <property type="match status" value="1"/>
</dbReference>
<evidence type="ECO:0000313" key="7">
    <source>
        <dbReference type="EMBL" id="MDI6449444.1"/>
    </source>
</evidence>
<dbReference type="SUPFAM" id="SSF49468">
    <property type="entry name" value="VHL"/>
    <property type="match status" value="1"/>
</dbReference>
<dbReference type="InterPro" id="IPR022772">
    <property type="entry name" value="VHL_tumour_suppress_b/a_dom"/>
</dbReference>
<dbReference type="Pfam" id="PF01847">
    <property type="entry name" value="VHL"/>
    <property type="match status" value="1"/>
</dbReference>
<comment type="similarity">
    <text evidence="1">Belongs to the VHL family.</text>
</comment>
<dbReference type="SUPFAM" id="SSF53474">
    <property type="entry name" value="alpha/beta-Hydrolases"/>
    <property type="match status" value="1"/>
</dbReference>
<gene>
    <name evidence="7" type="ORF">QJ522_10360</name>
</gene>
<dbReference type="Proteomes" id="UP001431776">
    <property type="component" value="Unassembled WGS sequence"/>
</dbReference>
<dbReference type="Gene3D" id="2.140.10.30">
    <property type="entry name" value="Dipeptidylpeptidase IV, N-terminal domain"/>
    <property type="match status" value="1"/>
</dbReference>
<dbReference type="InterPro" id="IPR002469">
    <property type="entry name" value="Peptidase_S9B_N"/>
</dbReference>
<dbReference type="GO" id="GO:0008236">
    <property type="term" value="F:serine-type peptidase activity"/>
    <property type="evidence" value="ECO:0007669"/>
    <property type="project" value="InterPro"/>
</dbReference>
<feature type="signal peptide" evidence="3">
    <location>
        <begin position="1"/>
        <end position="23"/>
    </location>
</feature>
<keyword evidence="8" id="KW-1185">Reference proteome</keyword>
<dbReference type="GO" id="GO:0006508">
    <property type="term" value="P:proteolysis"/>
    <property type="evidence" value="ECO:0007669"/>
    <property type="project" value="InterPro"/>
</dbReference>
<evidence type="ECO:0000256" key="2">
    <source>
        <dbReference type="SAM" id="MobiDB-lite"/>
    </source>
</evidence>
<proteinExistence type="inferred from homology"/>
<dbReference type="AlphaFoldDB" id="A0AAW6TYX7"/>
<accession>A0AAW6TYX7</accession>
<sequence length="844" mass="95501">MNDRRDRRTCILNVVLFCLLGFAADGRAQGTRADYERAMKLRETTANKVFQDRVTPHWLEGHTRFWYRNDLADGKRQYVLVDAEAGSRQPAFDHDRLAAGLAKATGKDLLADELTIDRLIYDESGAELAFSHDGKWWRCDLSSYEVEASPRDEPANASLRAFSRPRPSRTTGEETSITFINRMETDVEVFWIDSEGKRQRYAAVRPGDRHRQHTFAGHVWLVANAEGGTLAVFVATEAAGDAVIDGETTGRGDVRDEPRRVRPGAQSPDGKWSAFIRDHNVGIRHVETEEETMLTDDGSEEDAYTDRFFWSGDSARLVVLRTRKGDDRKVYLIESSPQDQLQPKLHEMSYLKPGDQVPISKPHLFDVENKRHITIADELFPNPWSVSEIRWSSDSRRFTFLYNQRGHQVLRIVGVDAMTGQARAIVDETSETFIDYAGKQFSHYIDDANEIVWMSERDGWNHLYLYDADTGRVKNQITRGPWVVRGVERVDEAKRQIWFRAGGVRPEQDPYYIHFCRVNLDGTGLVVLTEGDGTHDVTFSPDRRFFLDQWSRVDLPPVTELRSAADGRLICELERADAEALLATGWRPPERFVAKARDGETDIYGIIIRPSTFDAGRTYPVIEQIYAGPQGAFVPKSFGLHARQYAIAELGFIVVQTDGMGTSNRSKAFHDVCWKNLGDSGFPDRILWMKAAAAKYPYMDLARVGIYGGSAGGQSTLRGLLAHGDFYKVGVADCGCHDNRMDKIWWNELWMGWPLGPHYEEQSNVTQAHRLEGKLLLTVGELDRNVDPASTMQVVNALIKADKDFDLLIVPGGGHGVGETPYASRRRMDFFVRHLLGVEPRHEP</sequence>
<dbReference type="InterPro" id="IPR036208">
    <property type="entry name" value="VHL_sf"/>
</dbReference>
<dbReference type="CDD" id="cd05468">
    <property type="entry name" value="pVHL"/>
    <property type="match status" value="1"/>
</dbReference>
<feature type="domain" description="Dipeptidylpeptidase IV N-terminal" evidence="5">
    <location>
        <begin position="266"/>
        <end position="557"/>
    </location>
</feature>
<dbReference type="InterPro" id="IPR050278">
    <property type="entry name" value="Serine_Prot_S9B/DPPIV"/>
</dbReference>
<evidence type="ECO:0000256" key="1">
    <source>
        <dbReference type="ARBA" id="ARBA00010057"/>
    </source>
</evidence>
<comment type="caution">
    <text evidence="7">The sequence shown here is derived from an EMBL/GenBank/DDBJ whole genome shotgun (WGS) entry which is preliminary data.</text>
</comment>
<feature type="compositionally biased region" description="Basic and acidic residues" evidence="2">
    <location>
        <begin position="248"/>
        <end position="260"/>
    </location>
</feature>
<evidence type="ECO:0000313" key="8">
    <source>
        <dbReference type="Proteomes" id="UP001431776"/>
    </source>
</evidence>
<dbReference type="InterPro" id="IPR001375">
    <property type="entry name" value="Peptidase_S9_cat"/>
</dbReference>
<keyword evidence="3" id="KW-0732">Signal</keyword>
<name>A0AAW6TYX7_9BACT</name>
<dbReference type="Gene3D" id="3.40.50.1820">
    <property type="entry name" value="alpha/beta hydrolase"/>
    <property type="match status" value="1"/>
</dbReference>
<dbReference type="Gene3D" id="2.60.40.780">
    <property type="entry name" value="von Hippel-Lindau disease tumour suppressor, beta domain"/>
    <property type="match status" value="1"/>
</dbReference>
<dbReference type="InterPro" id="IPR037140">
    <property type="entry name" value="VHL_beta_dom_sf"/>
</dbReference>
<dbReference type="PANTHER" id="PTHR11731:SF118">
    <property type="entry name" value="BLR1971 PROTEIN"/>
    <property type="match status" value="1"/>
</dbReference>
<evidence type="ECO:0000259" key="5">
    <source>
        <dbReference type="Pfam" id="PF00930"/>
    </source>
</evidence>
<dbReference type="RefSeq" id="WP_349244850.1">
    <property type="nucleotide sequence ID" value="NZ_JASCXX010000010.1"/>
</dbReference>
<dbReference type="InterPro" id="IPR029058">
    <property type="entry name" value="AB_hydrolase_fold"/>
</dbReference>
<feature type="region of interest" description="Disordered" evidence="2">
    <location>
        <begin position="245"/>
        <end position="272"/>
    </location>
</feature>
<feature type="chain" id="PRO_5043510193" evidence="3">
    <location>
        <begin position="24"/>
        <end position="844"/>
    </location>
</feature>
<dbReference type="SUPFAM" id="SSF82171">
    <property type="entry name" value="DPP6 N-terminal domain-like"/>
    <property type="match status" value="1"/>
</dbReference>
<dbReference type="InterPro" id="IPR024053">
    <property type="entry name" value="VHL_beta_dom"/>
</dbReference>
<evidence type="ECO:0000259" key="4">
    <source>
        <dbReference type="Pfam" id="PF00326"/>
    </source>
</evidence>
<evidence type="ECO:0000259" key="6">
    <source>
        <dbReference type="Pfam" id="PF01847"/>
    </source>
</evidence>
<feature type="domain" description="von Hippel-Lindau disease tumour suppressor beta" evidence="6">
    <location>
        <begin position="171"/>
        <end position="226"/>
    </location>
</feature>
<reference evidence="7" key="1">
    <citation type="submission" date="2023-05" db="EMBL/GenBank/DDBJ databases">
        <title>Anaerotaeda fermentans gen. nov., sp. nov., a novel anaerobic planctomycete of the new family within the order Sedimentisphaerales isolated from Taman Peninsula, Russia.</title>
        <authorList>
            <person name="Khomyakova M.A."/>
            <person name="Merkel A.Y."/>
            <person name="Slobodkin A.I."/>
        </authorList>
    </citation>
    <scope>NUCLEOTIDE SEQUENCE</scope>
    <source>
        <strain evidence="7">M17dextr</strain>
    </source>
</reference>
<dbReference type="PANTHER" id="PTHR11731">
    <property type="entry name" value="PROTEASE FAMILY S9B,C DIPEPTIDYL-PEPTIDASE IV-RELATED"/>
    <property type="match status" value="1"/>
</dbReference>
<feature type="domain" description="Peptidase S9 prolyl oligopeptidase catalytic" evidence="4">
    <location>
        <begin position="642"/>
        <end position="835"/>
    </location>
</feature>